<dbReference type="EMBL" id="PHWZ01000142">
    <property type="protein sequence ID" value="TEY64854.1"/>
    <property type="molecule type" value="Genomic_DNA"/>
</dbReference>
<dbReference type="OrthoDB" id="10381988at2759"/>
<name>A0A4Y8D5M8_9HELO</name>
<keyword evidence="1" id="KW-0812">Transmembrane</keyword>
<comment type="caution">
    <text evidence="2">The sequence shown here is derived from an EMBL/GenBank/DDBJ whole genome shotgun (WGS) entry which is preliminary data.</text>
</comment>
<dbReference type="Proteomes" id="UP000297299">
    <property type="component" value="Unassembled WGS sequence"/>
</dbReference>
<keyword evidence="3" id="KW-1185">Reference proteome</keyword>
<evidence type="ECO:0000313" key="3">
    <source>
        <dbReference type="Proteomes" id="UP000297299"/>
    </source>
</evidence>
<reference evidence="2 3" key="1">
    <citation type="submission" date="2017-11" db="EMBL/GenBank/DDBJ databases">
        <title>Comparative genomics of Botrytis spp.</title>
        <authorList>
            <person name="Valero-Jimenez C.A."/>
            <person name="Tapia P."/>
            <person name="Veloso J."/>
            <person name="Silva-Moreno E."/>
            <person name="Staats M."/>
            <person name="Valdes J.H."/>
            <person name="Van Kan J.A.L."/>
        </authorList>
    </citation>
    <scope>NUCLEOTIDE SEQUENCE [LARGE SCALE GENOMIC DNA]</scope>
    <source>
        <strain evidence="2 3">MUCL2830</strain>
    </source>
</reference>
<keyword evidence="1" id="KW-1133">Transmembrane helix</keyword>
<dbReference type="AlphaFoldDB" id="A0A4Y8D5M8"/>
<organism evidence="2 3">
    <name type="scientific">Botryotinia calthae</name>
    <dbReference type="NCBI Taxonomy" id="38488"/>
    <lineage>
        <taxon>Eukaryota</taxon>
        <taxon>Fungi</taxon>
        <taxon>Dikarya</taxon>
        <taxon>Ascomycota</taxon>
        <taxon>Pezizomycotina</taxon>
        <taxon>Leotiomycetes</taxon>
        <taxon>Helotiales</taxon>
        <taxon>Sclerotiniaceae</taxon>
        <taxon>Botryotinia</taxon>
    </lineage>
</organism>
<proteinExistence type="predicted"/>
<gene>
    <name evidence="2" type="ORF">BOTCAL_0142g00110</name>
</gene>
<feature type="transmembrane region" description="Helical" evidence="1">
    <location>
        <begin position="23"/>
        <end position="45"/>
    </location>
</feature>
<sequence>MAANLHTESAINPEEFTPSKVPILGFSFGLGAVMGFVAWYIMYFYMLNLVFPRIDEVQAQGILQRDRRNSGVND</sequence>
<protein>
    <submittedName>
        <fullName evidence="2">Uncharacterized protein</fullName>
    </submittedName>
</protein>
<evidence type="ECO:0000256" key="1">
    <source>
        <dbReference type="SAM" id="Phobius"/>
    </source>
</evidence>
<accession>A0A4Y8D5M8</accession>
<evidence type="ECO:0000313" key="2">
    <source>
        <dbReference type="EMBL" id="TEY64854.1"/>
    </source>
</evidence>
<keyword evidence="1" id="KW-0472">Membrane</keyword>